<feature type="transmembrane region" description="Helical" evidence="9">
    <location>
        <begin position="188"/>
        <end position="206"/>
    </location>
</feature>
<dbReference type="PROSITE" id="PS50928">
    <property type="entry name" value="ABC_TM1"/>
    <property type="match status" value="1"/>
</dbReference>
<evidence type="ECO:0000256" key="5">
    <source>
        <dbReference type="ARBA" id="ARBA00022505"/>
    </source>
</evidence>
<keyword evidence="3 9" id="KW-0813">Transport</keyword>
<dbReference type="PANTHER" id="PTHR30183">
    <property type="entry name" value="MOLYBDENUM TRANSPORT SYSTEM PERMEASE PROTEIN MODB"/>
    <property type="match status" value="1"/>
</dbReference>
<dbReference type="EMBL" id="JAROAV010000002">
    <property type="protein sequence ID" value="MDF8262749.1"/>
    <property type="molecule type" value="Genomic_DNA"/>
</dbReference>
<comment type="subcellular location">
    <subcellularLocation>
        <location evidence="1 9">Cell membrane</location>
        <topology evidence="1 9">Multi-pass membrane protein</topology>
    </subcellularLocation>
</comment>
<dbReference type="SUPFAM" id="SSF161098">
    <property type="entry name" value="MetI-like"/>
    <property type="match status" value="1"/>
</dbReference>
<sequence length="268" mass="28173">MTRERATTGGPGAPARSVLAIPAALALVLLLLPLVALLSRVRWGSLGSALSTAGAGEAVSLSIRTTLTTVVLCALLGTPLAWVLARSTGRWLPWLRAVVTVPLVLPPVVGGVALLVAWGREGLVGGPIHDWFGWTIPYSWVRVVLAETFVSMPFYVLAVEGAMRALDGRYDAVAATLGASPWRTFRSVVVPMVLPGVAAGATLAWARALGEFGATITFAGSFPGRTQTAPLAVYQALEIDPDAATALSMVMLLVCVAVLALLRGRWWR</sequence>
<evidence type="ECO:0000256" key="7">
    <source>
        <dbReference type="ARBA" id="ARBA00022989"/>
    </source>
</evidence>
<dbReference type="Pfam" id="PF00528">
    <property type="entry name" value="BPD_transp_1"/>
    <property type="match status" value="1"/>
</dbReference>
<dbReference type="InterPro" id="IPR011867">
    <property type="entry name" value="ModB_ABC"/>
</dbReference>
<reference evidence="12 13" key="1">
    <citation type="submission" date="2023-03" db="EMBL/GenBank/DDBJ databases">
        <title>YIM 133296 draft genome.</title>
        <authorList>
            <person name="Xiong L."/>
        </authorList>
    </citation>
    <scope>NUCLEOTIDE SEQUENCE [LARGE SCALE GENOMIC DNA]</scope>
    <source>
        <strain evidence="12 13">YIM 133296</strain>
    </source>
</reference>
<evidence type="ECO:0000256" key="1">
    <source>
        <dbReference type="ARBA" id="ARBA00004651"/>
    </source>
</evidence>
<accession>A0ABT6C3V1</accession>
<keyword evidence="6 9" id="KW-0812">Transmembrane</keyword>
<dbReference type="CDD" id="cd06261">
    <property type="entry name" value="TM_PBP2"/>
    <property type="match status" value="1"/>
</dbReference>
<keyword evidence="8 9" id="KW-0472">Membrane</keyword>
<name>A0ABT6C3V1_9MICO</name>
<dbReference type="NCBIfam" id="TIGR02141">
    <property type="entry name" value="modB_ABC"/>
    <property type="match status" value="1"/>
</dbReference>
<dbReference type="Proteomes" id="UP001528912">
    <property type="component" value="Unassembled WGS sequence"/>
</dbReference>
<keyword evidence="13" id="KW-1185">Reference proteome</keyword>
<evidence type="ECO:0000256" key="4">
    <source>
        <dbReference type="ARBA" id="ARBA00022475"/>
    </source>
</evidence>
<evidence type="ECO:0000313" key="13">
    <source>
        <dbReference type="Proteomes" id="UP001528912"/>
    </source>
</evidence>
<evidence type="ECO:0000256" key="6">
    <source>
        <dbReference type="ARBA" id="ARBA00022692"/>
    </source>
</evidence>
<comment type="function">
    <text evidence="10">Part of the binding-protein-dependent transport system for molybdenum; probably responsible for the translocation of the substrate across the membrane.</text>
</comment>
<feature type="transmembrane region" description="Helical" evidence="9">
    <location>
        <begin position="139"/>
        <end position="159"/>
    </location>
</feature>
<feature type="domain" description="ABC transmembrane type-1" evidence="11">
    <location>
        <begin position="59"/>
        <end position="262"/>
    </location>
</feature>
<dbReference type="InterPro" id="IPR000515">
    <property type="entry name" value="MetI-like"/>
</dbReference>
<evidence type="ECO:0000256" key="10">
    <source>
        <dbReference type="RuleBase" id="RU365097"/>
    </source>
</evidence>
<dbReference type="InterPro" id="IPR035906">
    <property type="entry name" value="MetI-like_sf"/>
</dbReference>
<comment type="similarity">
    <text evidence="2 10">Belongs to the binding-protein-dependent transport system permease family. CysTW subfamily.</text>
</comment>
<keyword evidence="5 10" id="KW-0500">Molybdenum</keyword>
<dbReference type="PANTHER" id="PTHR30183:SF3">
    <property type="entry name" value="MOLYBDENUM TRANSPORT SYSTEM PERMEASE PROTEIN MODB"/>
    <property type="match status" value="1"/>
</dbReference>
<protein>
    <recommendedName>
        <fullName evidence="10">Molybdenum transport system permease</fullName>
    </recommendedName>
</protein>
<feature type="transmembrane region" description="Helical" evidence="9">
    <location>
        <begin position="20"/>
        <end position="41"/>
    </location>
</feature>
<evidence type="ECO:0000256" key="8">
    <source>
        <dbReference type="ARBA" id="ARBA00023136"/>
    </source>
</evidence>
<dbReference type="RefSeq" id="WP_277190523.1">
    <property type="nucleotide sequence ID" value="NZ_JAROAV010000002.1"/>
</dbReference>
<comment type="caution">
    <text evidence="12">The sequence shown here is derived from an EMBL/GenBank/DDBJ whole genome shotgun (WGS) entry which is preliminary data.</text>
</comment>
<proteinExistence type="inferred from homology"/>
<evidence type="ECO:0000313" key="12">
    <source>
        <dbReference type="EMBL" id="MDF8262749.1"/>
    </source>
</evidence>
<evidence type="ECO:0000256" key="9">
    <source>
        <dbReference type="RuleBase" id="RU363032"/>
    </source>
</evidence>
<evidence type="ECO:0000256" key="2">
    <source>
        <dbReference type="ARBA" id="ARBA00007069"/>
    </source>
</evidence>
<gene>
    <name evidence="12" type="primary">modB</name>
    <name evidence="12" type="ORF">P4R38_00640</name>
</gene>
<feature type="transmembrane region" description="Helical" evidence="9">
    <location>
        <begin position="61"/>
        <end position="85"/>
    </location>
</feature>
<evidence type="ECO:0000256" key="3">
    <source>
        <dbReference type="ARBA" id="ARBA00022448"/>
    </source>
</evidence>
<feature type="transmembrane region" description="Helical" evidence="9">
    <location>
        <begin position="97"/>
        <end position="119"/>
    </location>
</feature>
<keyword evidence="4 10" id="KW-1003">Cell membrane</keyword>
<organism evidence="12 13">
    <name type="scientific">Luteipulveratus flavus</name>
    <dbReference type="NCBI Taxonomy" id="3031728"/>
    <lineage>
        <taxon>Bacteria</taxon>
        <taxon>Bacillati</taxon>
        <taxon>Actinomycetota</taxon>
        <taxon>Actinomycetes</taxon>
        <taxon>Micrococcales</taxon>
        <taxon>Dermacoccaceae</taxon>
        <taxon>Luteipulveratus</taxon>
    </lineage>
</organism>
<dbReference type="Gene3D" id="1.10.3720.10">
    <property type="entry name" value="MetI-like"/>
    <property type="match status" value="1"/>
</dbReference>
<evidence type="ECO:0000259" key="11">
    <source>
        <dbReference type="PROSITE" id="PS50928"/>
    </source>
</evidence>
<keyword evidence="7 9" id="KW-1133">Transmembrane helix</keyword>
<feature type="transmembrane region" description="Helical" evidence="9">
    <location>
        <begin position="243"/>
        <end position="262"/>
    </location>
</feature>